<keyword evidence="2" id="KW-1185">Reference proteome</keyword>
<sequence>SGGGAVIRPSTDLTVYLCREPVDMRKQIDGLALLVQEAMELNPFDKALFVFGNRQRDKVKLLFWERNGFVVWYKRLERERFKWPTHLEGTSVTLSGQELNWLLDGYDLKAMQPHKALDFQCV</sequence>
<dbReference type="InterPro" id="IPR008878">
    <property type="entry name" value="Transposase_IS66_Orf2"/>
</dbReference>
<organism evidence="1 2">
    <name type="scientific">Halomonas llamarensis</name>
    <dbReference type="NCBI Taxonomy" id="2945104"/>
    <lineage>
        <taxon>Bacteria</taxon>
        <taxon>Pseudomonadati</taxon>
        <taxon>Pseudomonadota</taxon>
        <taxon>Gammaproteobacteria</taxon>
        <taxon>Oceanospirillales</taxon>
        <taxon>Halomonadaceae</taxon>
        <taxon>Halomonas</taxon>
    </lineage>
</organism>
<dbReference type="Pfam" id="PF05717">
    <property type="entry name" value="TnpB_IS66"/>
    <property type="match status" value="1"/>
</dbReference>
<feature type="non-terminal residue" evidence="1">
    <location>
        <position position="122"/>
    </location>
</feature>
<dbReference type="Proteomes" id="UP001165308">
    <property type="component" value="Unassembled WGS sequence"/>
</dbReference>
<dbReference type="PANTHER" id="PTHR36455:SF1">
    <property type="entry name" value="BLR8292 PROTEIN"/>
    <property type="match status" value="1"/>
</dbReference>
<gene>
    <name evidence="1" type="primary">tnpB</name>
    <name evidence="1" type="ORF">M8006_17865</name>
</gene>
<dbReference type="EMBL" id="JAMJPJ010000119">
    <property type="protein sequence ID" value="MCL7931810.1"/>
    <property type="molecule type" value="Genomic_DNA"/>
</dbReference>
<comment type="caution">
    <text evidence="1">The sequence shown here is derived from an EMBL/GenBank/DDBJ whole genome shotgun (WGS) entry which is preliminary data.</text>
</comment>
<accession>A0ABT0SVF1</accession>
<evidence type="ECO:0000313" key="1">
    <source>
        <dbReference type="EMBL" id="MCL7931810.1"/>
    </source>
</evidence>
<evidence type="ECO:0000313" key="2">
    <source>
        <dbReference type="Proteomes" id="UP001165308"/>
    </source>
</evidence>
<reference evidence="1" key="1">
    <citation type="submission" date="2022-05" db="EMBL/GenBank/DDBJ databases">
        <title>Halomonas geminus sp. nov. and Halomonas llamarensis sp. nov. isolated from high-altitude salars of the Atacama Desert.</title>
        <authorList>
            <person name="Hintersatz C."/>
            <person name="Rojas L.A."/>
            <person name="Wei T.-S."/>
            <person name="Kutschke S."/>
            <person name="Lehmann F."/>
            <person name="Jain R."/>
            <person name="Pollmann K."/>
        </authorList>
    </citation>
    <scope>NUCLEOTIDE SEQUENCE</scope>
    <source>
        <strain evidence="1">ATCHA</strain>
    </source>
</reference>
<protein>
    <submittedName>
        <fullName evidence="1">IS66 family insertion sequence element accessory protein TnpB</fullName>
    </submittedName>
</protein>
<feature type="non-terminal residue" evidence="1">
    <location>
        <position position="1"/>
    </location>
</feature>
<dbReference type="NCBIfam" id="NF033819">
    <property type="entry name" value="IS66_TnpB"/>
    <property type="match status" value="1"/>
</dbReference>
<dbReference type="RefSeq" id="WP_250084581.1">
    <property type="nucleotide sequence ID" value="NZ_JAMJPJ010000119.1"/>
</dbReference>
<proteinExistence type="predicted"/>
<name>A0ABT0SVF1_9GAMM</name>
<dbReference type="PANTHER" id="PTHR36455">
    <property type="match status" value="1"/>
</dbReference>